<name>A0A4C1YBD3_EUMVA</name>
<sequence length="87" mass="9660">MVKCRIPFESISSSVFWPGCMRITPTLKFTDPPAPQYQDVLLKFGTLSATIQKIFEWGAAAWPPRALAAAISCVHPGNKQKHIVAKY</sequence>
<keyword evidence="2" id="KW-1185">Reference proteome</keyword>
<evidence type="ECO:0000313" key="1">
    <source>
        <dbReference type="EMBL" id="GBP72254.1"/>
    </source>
</evidence>
<evidence type="ECO:0000313" key="2">
    <source>
        <dbReference type="Proteomes" id="UP000299102"/>
    </source>
</evidence>
<protein>
    <submittedName>
        <fullName evidence="1">Uncharacterized protein</fullName>
    </submittedName>
</protein>
<gene>
    <name evidence="1" type="ORF">EVAR_103254_1</name>
</gene>
<dbReference type="EMBL" id="BGZK01001139">
    <property type="protein sequence ID" value="GBP72254.1"/>
    <property type="molecule type" value="Genomic_DNA"/>
</dbReference>
<dbReference type="AlphaFoldDB" id="A0A4C1YBD3"/>
<comment type="caution">
    <text evidence="1">The sequence shown here is derived from an EMBL/GenBank/DDBJ whole genome shotgun (WGS) entry which is preliminary data.</text>
</comment>
<organism evidence="1 2">
    <name type="scientific">Eumeta variegata</name>
    <name type="common">Bagworm moth</name>
    <name type="synonym">Eumeta japonica</name>
    <dbReference type="NCBI Taxonomy" id="151549"/>
    <lineage>
        <taxon>Eukaryota</taxon>
        <taxon>Metazoa</taxon>
        <taxon>Ecdysozoa</taxon>
        <taxon>Arthropoda</taxon>
        <taxon>Hexapoda</taxon>
        <taxon>Insecta</taxon>
        <taxon>Pterygota</taxon>
        <taxon>Neoptera</taxon>
        <taxon>Endopterygota</taxon>
        <taxon>Lepidoptera</taxon>
        <taxon>Glossata</taxon>
        <taxon>Ditrysia</taxon>
        <taxon>Tineoidea</taxon>
        <taxon>Psychidae</taxon>
        <taxon>Oiketicinae</taxon>
        <taxon>Eumeta</taxon>
    </lineage>
</organism>
<reference evidence="1 2" key="1">
    <citation type="journal article" date="2019" name="Commun. Biol.">
        <title>The bagworm genome reveals a unique fibroin gene that provides high tensile strength.</title>
        <authorList>
            <person name="Kono N."/>
            <person name="Nakamura H."/>
            <person name="Ohtoshi R."/>
            <person name="Tomita M."/>
            <person name="Numata K."/>
            <person name="Arakawa K."/>
        </authorList>
    </citation>
    <scope>NUCLEOTIDE SEQUENCE [LARGE SCALE GENOMIC DNA]</scope>
</reference>
<dbReference type="Proteomes" id="UP000299102">
    <property type="component" value="Unassembled WGS sequence"/>
</dbReference>
<accession>A0A4C1YBD3</accession>
<proteinExistence type="predicted"/>